<dbReference type="KEGG" id="sfw:WN53_12625"/>
<reference evidence="2" key="2">
    <citation type="submission" date="2020-08" db="EMBL/GenBank/DDBJ databases">
        <title>Food and environmental bacterial isolates.</title>
        <authorList>
            <person name="Richter L."/>
            <person name="Du Plessis E.M."/>
            <person name="Duvenage S."/>
            <person name="Allam M."/>
            <person name="Korsten L."/>
        </authorList>
    </citation>
    <scope>NUCLEOTIDE SEQUENCE</scope>
    <source>
        <strain evidence="2">UPMP2127</strain>
    </source>
</reference>
<dbReference type="Proteomes" id="UP000659084">
    <property type="component" value="Unassembled WGS sequence"/>
</dbReference>
<dbReference type="EMBL" id="JACNYO010000007">
    <property type="protein sequence ID" value="MBC3212395.1"/>
    <property type="molecule type" value="Genomic_DNA"/>
</dbReference>
<evidence type="ECO:0000313" key="4">
    <source>
        <dbReference type="Proteomes" id="UP000270487"/>
    </source>
</evidence>
<reference evidence="3 4" key="1">
    <citation type="submission" date="2018-12" db="EMBL/GenBank/DDBJ databases">
        <authorList>
            <consortium name="Pathogen Informatics"/>
        </authorList>
    </citation>
    <scope>NUCLEOTIDE SEQUENCE [LARGE SCALE GENOMIC DNA]</scope>
    <source>
        <strain evidence="3 4">NCTC13193</strain>
    </source>
</reference>
<dbReference type="STRING" id="47917.AV650_08030"/>
<name>A0A0F7HBV6_SERFO</name>
<dbReference type="KEGG" id="sfg:AV650_08030"/>
<accession>A0A0F7HBV6</accession>
<proteinExistence type="predicted"/>
<dbReference type="GeneID" id="30321013"/>
<evidence type="ECO:0000313" key="2">
    <source>
        <dbReference type="EMBL" id="MBC3212395.1"/>
    </source>
</evidence>
<evidence type="ECO:0000313" key="3">
    <source>
        <dbReference type="EMBL" id="VEI64018.1"/>
    </source>
</evidence>
<dbReference type="EMBL" id="LR134492">
    <property type="protein sequence ID" value="VEI64018.1"/>
    <property type="molecule type" value="Genomic_DNA"/>
</dbReference>
<feature type="compositionally biased region" description="Polar residues" evidence="1">
    <location>
        <begin position="1"/>
        <end position="15"/>
    </location>
</feature>
<protein>
    <submittedName>
        <fullName evidence="3">Uncharacterized protein</fullName>
    </submittedName>
</protein>
<dbReference type="RefSeq" id="WP_024485708.1">
    <property type="nucleotide sequence ID" value="NZ_CAMISB010000003.1"/>
</dbReference>
<sequence length="91" mass="10088">MSTHKTLSQQATRESLGSPDSFKGGVWVTKNGTAELFVQTALERQEELAAWEQEQQTHALLKLVLKSKQEVAEGKVLTPDEALKRLRAARG</sequence>
<feature type="region of interest" description="Disordered" evidence="1">
    <location>
        <begin position="1"/>
        <end position="24"/>
    </location>
</feature>
<organism evidence="3 4">
    <name type="scientific">Serratia fonticola</name>
    <dbReference type="NCBI Taxonomy" id="47917"/>
    <lineage>
        <taxon>Bacteria</taxon>
        <taxon>Pseudomonadati</taxon>
        <taxon>Pseudomonadota</taxon>
        <taxon>Gammaproteobacteria</taxon>
        <taxon>Enterobacterales</taxon>
        <taxon>Yersiniaceae</taxon>
        <taxon>Serratia</taxon>
    </lineage>
</organism>
<dbReference type="AlphaFoldDB" id="A0A0F7HBV6"/>
<gene>
    <name evidence="2" type="ORF">H8J20_09590</name>
    <name evidence="3" type="ORF">NCTC13193_00973</name>
</gene>
<dbReference type="OrthoDB" id="6461574at2"/>
<dbReference type="Proteomes" id="UP000270487">
    <property type="component" value="Chromosome"/>
</dbReference>
<evidence type="ECO:0000256" key="1">
    <source>
        <dbReference type="SAM" id="MobiDB-lite"/>
    </source>
</evidence>